<feature type="domain" description="Methyltransferase type 12" evidence="4">
    <location>
        <begin position="29"/>
        <end position="127"/>
    </location>
</feature>
<dbReference type="SUPFAM" id="SSF53335">
    <property type="entry name" value="S-adenosyl-L-methionine-dependent methyltransferases"/>
    <property type="match status" value="1"/>
</dbReference>
<dbReference type="AlphaFoldDB" id="A0A146KH10"/>
<evidence type="ECO:0000256" key="3">
    <source>
        <dbReference type="ARBA" id="ARBA00022679"/>
    </source>
</evidence>
<dbReference type="PANTHER" id="PTHR22809">
    <property type="entry name" value="METHYLTRANSFERASE-RELATED"/>
    <property type="match status" value="1"/>
</dbReference>
<reference evidence="5" key="1">
    <citation type="submission" date="2015-07" db="EMBL/GenBank/DDBJ databases">
        <title>Adaptation to a free-living lifestyle via gene acquisitions in the diplomonad Trepomonas sp. PC1.</title>
        <authorList>
            <person name="Xu F."/>
            <person name="Jerlstrom-Hultqvist J."/>
            <person name="Kolisko M."/>
            <person name="Simpson A.G.B."/>
            <person name="Roger A.J."/>
            <person name="Svard S.G."/>
            <person name="Andersson J.O."/>
        </authorList>
    </citation>
    <scope>NUCLEOTIDE SEQUENCE</scope>
    <source>
        <strain evidence="5">PC1</strain>
    </source>
</reference>
<keyword evidence="3 5" id="KW-0808">Transferase</keyword>
<dbReference type="GO" id="GO:0032259">
    <property type="term" value="P:methylation"/>
    <property type="evidence" value="ECO:0007669"/>
    <property type="project" value="UniProtKB-KW"/>
</dbReference>
<feature type="non-terminal residue" evidence="5">
    <location>
        <position position="157"/>
    </location>
</feature>
<dbReference type="PANTHER" id="PTHR22809:SF14">
    <property type="entry name" value="TRNA N(3)-METHYLCYTIDINE METHYLTRANSFERASE"/>
    <property type="match status" value="1"/>
</dbReference>
<dbReference type="GO" id="GO:0008173">
    <property type="term" value="F:RNA methyltransferase activity"/>
    <property type="evidence" value="ECO:0007669"/>
    <property type="project" value="UniProtKB-ARBA"/>
</dbReference>
<dbReference type="EMBL" id="GDID01000634">
    <property type="protein sequence ID" value="JAP95972.1"/>
    <property type="molecule type" value="Transcribed_RNA"/>
</dbReference>
<organism evidence="5">
    <name type="scientific">Trepomonas sp. PC1</name>
    <dbReference type="NCBI Taxonomy" id="1076344"/>
    <lineage>
        <taxon>Eukaryota</taxon>
        <taxon>Metamonada</taxon>
        <taxon>Diplomonadida</taxon>
        <taxon>Hexamitidae</taxon>
        <taxon>Hexamitinae</taxon>
        <taxon>Trepomonas</taxon>
    </lineage>
</organism>
<evidence type="ECO:0000256" key="2">
    <source>
        <dbReference type="ARBA" id="ARBA00022603"/>
    </source>
</evidence>
<evidence type="ECO:0000256" key="1">
    <source>
        <dbReference type="ARBA" id="ARBA00009725"/>
    </source>
</evidence>
<accession>A0A146KH10</accession>
<dbReference type="InterPro" id="IPR026113">
    <property type="entry name" value="METTL2/6/8-like"/>
</dbReference>
<sequence length="157" mass="17988">SFDQSEQNKRGLEVPFPTRDFTRQKHNVLEIGSGAGATIFPLLEKNAEVVVTCGDYSHQANEIFKNRPRFDQSLINLLKLDLTDLSNVQNNYFDFVILIFVLSAIPADQIVKSIENAMKKLKSGGTLLFFDYFEEDHRETKRIARGEQFVQTQFGRL</sequence>
<name>A0A146KH10_9EUKA</name>
<feature type="non-terminal residue" evidence="5">
    <location>
        <position position="1"/>
    </location>
</feature>
<dbReference type="Gene3D" id="3.40.50.150">
    <property type="entry name" value="Vaccinia Virus protein VP39"/>
    <property type="match status" value="1"/>
</dbReference>
<dbReference type="InterPro" id="IPR013217">
    <property type="entry name" value="Methyltransf_12"/>
</dbReference>
<proteinExistence type="inferred from homology"/>
<gene>
    <name evidence="5" type="ORF">TPC1_10850</name>
</gene>
<comment type="similarity">
    <text evidence="1">Belongs to the methyltransferase superfamily. METL family.</text>
</comment>
<protein>
    <submittedName>
        <fullName evidence="5">Methyltransferase-like protein</fullName>
    </submittedName>
</protein>
<keyword evidence="2 5" id="KW-0489">Methyltransferase</keyword>
<dbReference type="CDD" id="cd02440">
    <property type="entry name" value="AdoMet_MTases"/>
    <property type="match status" value="1"/>
</dbReference>
<dbReference type="Pfam" id="PF08242">
    <property type="entry name" value="Methyltransf_12"/>
    <property type="match status" value="1"/>
</dbReference>
<evidence type="ECO:0000259" key="4">
    <source>
        <dbReference type="Pfam" id="PF08242"/>
    </source>
</evidence>
<dbReference type="InterPro" id="IPR029063">
    <property type="entry name" value="SAM-dependent_MTases_sf"/>
</dbReference>
<dbReference type="GO" id="GO:0008757">
    <property type="term" value="F:S-adenosylmethionine-dependent methyltransferase activity"/>
    <property type="evidence" value="ECO:0007669"/>
    <property type="project" value="UniProtKB-ARBA"/>
</dbReference>
<evidence type="ECO:0000313" key="5">
    <source>
        <dbReference type="EMBL" id="JAP95972.1"/>
    </source>
</evidence>